<sequence length="73" mass="8478">MGVRIRTININENLYDNNKFVPVRAEEWGLVEACLTPVPSYIGSSEQEKVKSYHQKISKWQSQVSERLQALNR</sequence>
<name>A0AAD9TNN6_9ROSI</name>
<comment type="caution">
    <text evidence="1">The sequence shown here is derived from an EMBL/GenBank/DDBJ whole genome shotgun (WGS) entry which is preliminary data.</text>
</comment>
<dbReference type="EMBL" id="JANJYI010000008">
    <property type="protein sequence ID" value="KAK2639427.1"/>
    <property type="molecule type" value="Genomic_DNA"/>
</dbReference>
<gene>
    <name evidence="1" type="ORF">Ddye_027222</name>
</gene>
<dbReference type="AlphaFoldDB" id="A0AAD9TNN6"/>
<accession>A0AAD9TNN6</accession>
<organism evidence="1 2">
    <name type="scientific">Dipteronia dyeriana</name>
    <dbReference type="NCBI Taxonomy" id="168575"/>
    <lineage>
        <taxon>Eukaryota</taxon>
        <taxon>Viridiplantae</taxon>
        <taxon>Streptophyta</taxon>
        <taxon>Embryophyta</taxon>
        <taxon>Tracheophyta</taxon>
        <taxon>Spermatophyta</taxon>
        <taxon>Magnoliopsida</taxon>
        <taxon>eudicotyledons</taxon>
        <taxon>Gunneridae</taxon>
        <taxon>Pentapetalae</taxon>
        <taxon>rosids</taxon>
        <taxon>malvids</taxon>
        <taxon>Sapindales</taxon>
        <taxon>Sapindaceae</taxon>
        <taxon>Hippocastanoideae</taxon>
        <taxon>Acereae</taxon>
        <taxon>Dipteronia</taxon>
    </lineage>
</organism>
<protein>
    <submittedName>
        <fullName evidence="1">Uncharacterized protein</fullName>
    </submittedName>
</protein>
<dbReference type="Proteomes" id="UP001280121">
    <property type="component" value="Unassembled WGS sequence"/>
</dbReference>
<evidence type="ECO:0000313" key="2">
    <source>
        <dbReference type="Proteomes" id="UP001280121"/>
    </source>
</evidence>
<keyword evidence="2" id="KW-1185">Reference proteome</keyword>
<evidence type="ECO:0000313" key="1">
    <source>
        <dbReference type="EMBL" id="KAK2639427.1"/>
    </source>
</evidence>
<reference evidence="1" key="1">
    <citation type="journal article" date="2023" name="Plant J.">
        <title>Genome sequences and population genomics provide insights into the demographic history, inbreeding, and mutation load of two 'living fossil' tree species of Dipteronia.</title>
        <authorList>
            <person name="Feng Y."/>
            <person name="Comes H.P."/>
            <person name="Chen J."/>
            <person name="Zhu S."/>
            <person name="Lu R."/>
            <person name="Zhang X."/>
            <person name="Li P."/>
            <person name="Qiu J."/>
            <person name="Olsen K.M."/>
            <person name="Qiu Y."/>
        </authorList>
    </citation>
    <scope>NUCLEOTIDE SEQUENCE</scope>
    <source>
        <strain evidence="1">KIB01</strain>
    </source>
</reference>
<proteinExistence type="predicted"/>